<gene>
    <name evidence="1" type="ORF">HPBE_LOCUS23886</name>
</gene>
<reference evidence="3" key="2">
    <citation type="submission" date="2019-09" db="UniProtKB">
        <authorList>
            <consortium name="WormBaseParasite"/>
        </authorList>
    </citation>
    <scope>IDENTIFICATION</scope>
</reference>
<evidence type="ECO:0000313" key="1">
    <source>
        <dbReference type="EMBL" id="VDP41626.1"/>
    </source>
</evidence>
<keyword evidence="2" id="KW-1185">Reference proteome</keyword>
<dbReference type="AlphaFoldDB" id="A0A183GMG7"/>
<organism evidence="2 3">
    <name type="scientific">Heligmosomoides polygyrus</name>
    <name type="common">Parasitic roundworm</name>
    <dbReference type="NCBI Taxonomy" id="6339"/>
    <lineage>
        <taxon>Eukaryota</taxon>
        <taxon>Metazoa</taxon>
        <taxon>Ecdysozoa</taxon>
        <taxon>Nematoda</taxon>
        <taxon>Chromadorea</taxon>
        <taxon>Rhabditida</taxon>
        <taxon>Rhabditina</taxon>
        <taxon>Rhabditomorpha</taxon>
        <taxon>Strongyloidea</taxon>
        <taxon>Heligmosomidae</taxon>
        <taxon>Heligmosomoides</taxon>
    </lineage>
</organism>
<proteinExistence type="predicted"/>
<evidence type="ECO:0000313" key="2">
    <source>
        <dbReference type="Proteomes" id="UP000050761"/>
    </source>
</evidence>
<name>A0A183GMG7_HELPZ</name>
<sequence>MDNSELAELSSSRPTVKEVMNAFFTKLALGEGVELPESLWSFVPFRQMNFALVRIVQRKTGVRYQAPAQLFKKLASVISNITTWTLVLEADSQQDVKKVMKSISLQREAIVQIYQESEQRPRTPALQYISLSNIEEFMWYTERILSEDLKQVLQSNIKYLRVRAPFPEGDGLYIVAEYLQEFLGGVAAQRHCDFFFRCRELEVIETIYSTFGFPARPSEQD</sequence>
<protein>
    <submittedName>
        <fullName evidence="3">Ras-GEF domain-containing protein</fullName>
    </submittedName>
</protein>
<reference evidence="1 2" key="1">
    <citation type="submission" date="2018-11" db="EMBL/GenBank/DDBJ databases">
        <authorList>
            <consortium name="Pathogen Informatics"/>
        </authorList>
    </citation>
    <scope>NUCLEOTIDE SEQUENCE [LARGE SCALE GENOMIC DNA]</scope>
</reference>
<accession>A0A183GMG7</accession>
<accession>A0A3P8HDY2</accession>
<dbReference type="EMBL" id="UZAH01035592">
    <property type="protein sequence ID" value="VDP41626.1"/>
    <property type="molecule type" value="Genomic_DNA"/>
</dbReference>
<evidence type="ECO:0000313" key="3">
    <source>
        <dbReference type="WBParaSite" id="HPBE_0002388701-mRNA-1"/>
    </source>
</evidence>
<dbReference type="Proteomes" id="UP000050761">
    <property type="component" value="Unassembled WGS sequence"/>
</dbReference>
<dbReference type="WBParaSite" id="HPBE_0002388701-mRNA-1">
    <property type="protein sequence ID" value="HPBE_0002388701-mRNA-1"/>
    <property type="gene ID" value="HPBE_0002388701"/>
</dbReference>